<evidence type="ECO:0008006" key="4">
    <source>
        <dbReference type="Google" id="ProtNLM"/>
    </source>
</evidence>
<dbReference type="EMBL" id="DVLL01000013">
    <property type="protein sequence ID" value="HIT58689.1"/>
    <property type="molecule type" value="Genomic_DNA"/>
</dbReference>
<accession>A0A9D1KJA9</accession>
<feature type="region of interest" description="Disordered" evidence="1">
    <location>
        <begin position="58"/>
        <end position="85"/>
    </location>
</feature>
<proteinExistence type="predicted"/>
<organism evidence="2 3">
    <name type="scientific">Candidatus Faeciplasma pullistercoris</name>
    <dbReference type="NCBI Taxonomy" id="2840800"/>
    <lineage>
        <taxon>Bacteria</taxon>
        <taxon>Bacillati</taxon>
        <taxon>Bacillota</taxon>
        <taxon>Clostridia</taxon>
        <taxon>Eubacteriales</taxon>
        <taxon>Oscillospiraceae</taxon>
        <taxon>Oscillospiraceae incertae sedis</taxon>
        <taxon>Candidatus Faeciplasma</taxon>
    </lineage>
</organism>
<dbReference type="Proteomes" id="UP000824136">
    <property type="component" value="Unassembled WGS sequence"/>
</dbReference>
<reference evidence="2" key="1">
    <citation type="submission" date="2020-10" db="EMBL/GenBank/DDBJ databases">
        <authorList>
            <person name="Gilroy R."/>
        </authorList>
    </citation>
    <scope>NUCLEOTIDE SEQUENCE</scope>
    <source>
        <strain evidence="2">CHK33-4379</strain>
    </source>
</reference>
<feature type="compositionally biased region" description="Polar residues" evidence="1">
    <location>
        <begin position="68"/>
        <end position="85"/>
    </location>
</feature>
<comment type="caution">
    <text evidence="2">The sequence shown here is derived from an EMBL/GenBank/DDBJ whole genome shotgun (WGS) entry which is preliminary data.</text>
</comment>
<reference evidence="2" key="2">
    <citation type="journal article" date="2021" name="PeerJ">
        <title>Extensive microbial diversity within the chicken gut microbiome revealed by metagenomics and culture.</title>
        <authorList>
            <person name="Gilroy R."/>
            <person name="Ravi A."/>
            <person name="Getino M."/>
            <person name="Pursley I."/>
            <person name="Horton D.L."/>
            <person name="Alikhan N.F."/>
            <person name="Baker D."/>
            <person name="Gharbi K."/>
            <person name="Hall N."/>
            <person name="Watson M."/>
            <person name="Adriaenssens E.M."/>
            <person name="Foster-Nyarko E."/>
            <person name="Jarju S."/>
            <person name="Secka A."/>
            <person name="Antonio M."/>
            <person name="Oren A."/>
            <person name="Chaudhuri R.R."/>
            <person name="La Ragione R."/>
            <person name="Hildebrand F."/>
            <person name="Pallen M.J."/>
        </authorList>
    </citation>
    <scope>NUCLEOTIDE SEQUENCE</scope>
    <source>
        <strain evidence="2">CHK33-4379</strain>
    </source>
</reference>
<name>A0A9D1KJA9_9FIRM</name>
<evidence type="ECO:0000256" key="1">
    <source>
        <dbReference type="SAM" id="MobiDB-lite"/>
    </source>
</evidence>
<evidence type="ECO:0000313" key="3">
    <source>
        <dbReference type="Proteomes" id="UP000824136"/>
    </source>
</evidence>
<dbReference type="AlphaFoldDB" id="A0A9D1KJA9"/>
<sequence>MKKRIINIICLSLTVILTSCTNVNSKGDVSDLRSSTNSDETYITYWETNSTTLISNQQSATENKDSKPSITTVPESNSSFYPNTESSVKATDSLSINTQIGEEPVIVYGTDYNRVYEDFVADSGEFYLSSELKNAINEYSDNPLVQFAIYIDVYDYNDTHRAKTEEFLNNTVIDGLTYAGVNEKRSEIDEKIKQLREMSDIYLNPDLTEEQITEYSNRISELTNEDQYYYEIAMDMRVAADKYSLQLESDRLEEFGIDVCGITENERNTNYIIAIASAEEINSMPFSNDVGYKIWLAPEA</sequence>
<dbReference type="PROSITE" id="PS51257">
    <property type="entry name" value="PROKAR_LIPOPROTEIN"/>
    <property type="match status" value="1"/>
</dbReference>
<gene>
    <name evidence="2" type="ORF">IAC39_03105</name>
</gene>
<protein>
    <recommendedName>
        <fullName evidence="4">Lipoprotein</fullName>
    </recommendedName>
</protein>
<evidence type="ECO:0000313" key="2">
    <source>
        <dbReference type="EMBL" id="HIT58689.1"/>
    </source>
</evidence>